<evidence type="ECO:0008006" key="4">
    <source>
        <dbReference type="Google" id="ProtNLM"/>
    </source>
</evidence>
<dbReference type="EMBL" id="BOOA01000032">
    <property type="protein sequence ID" value="GIH25767.1"/>
    <property type="molecule type" value="Genomic_DNA"/>
</dbReference>
<feature type="transmembrane region" description="Helical" evidence="1">
    <location>
        <begin position="121"/>
        <end position="138"/>
    </location>
</feature>
<keyword evidence="1" id="KW-0812">Transmembrane</keyword>
<dbReference type="AlphaFoldDB" id="A0A919QGG3"/>
<gene>
    <name evidence="2" type="ORF">Aph01nite_40770</name>
</gene>
<dbReference type="PANTHER" id="PTHR36840">
    <property type="entry name" value="BLL5714 PROTEIN"/>
    <property type="match status" value="1"/>
</dbReference>
<reference evidence="2" key="1">
    <citation type="submission" date="2021-01" db="EMBL/GenBank/DDBJ databases">
        <title>Whole genome shotgun sequence of Acrocarpospora phusangensis NBRC 108782.</title>
        <authorList>
            <person name="Komaki H."/>
            <person name="Tamura T."/>
        </authorList>
    </citation>
    <scope>NUCLEOTIDE SEQUENCE</scope>
    <source>
        <strain evidence="2">NBRC 108782</strain>
    </source>
</reference>
<sequence length="388" mass="40664">MSSSPEPRSSRLRLPRWFSEPVVPVSDHEDLRVSNLELFFDLVFVFTATQLTVLLASDFGKLPQVVLMFGVIWWMFAGYAWLTNAVPPVRATRRLFMLLAMGGWLIVALAVPEAFGAKGTGFAIGLFVVIVVHGLMYLQSTMRFLSMFASNLAGGVLVLVAAGTSGVPQHLLWLAALLVMWGSPLLTGQEGFPLHPGHAVERHGLVVIIALGESIVAIAVGIGDAPGPMSAATIGTALIGLALSAGIWWAYFHLDLERAEHALKQATGQVARTRMVLLGFFYAHVPILLGIIALSAGVKKAVAHPGDPLTGGASIALAGGVAAVLLGSVAFRAALGLPGRLLRTATAAVILAAMPLGWITGVGQLAVTVLLLTGSLLLEERAAAARGA</sequence>
<organism evidence="2 3">
    <name type="scientific">Acrocarpospora phusangensis</name>
    <dbReference type="NCBI Taxonomy" id="1070424"/>
    <lineage>
        <taxon>Bacteria</taxon>
        <taxon>Bacillati</taxon>
        <taxon>Actinomycetota</taxon>
        <taxon>Actinomycetes</taxon>
        <taxon>Streptosporangiales</taxon>
        <taxon>Streptosporangiaceae</taxon>
        <taxon>Acrocarpospora</taxon>
    </lineage>
</organism>
<keyword evidence="1" id="KW-0472">Membrane</keyword>
<evidence type="ECO:0000313" key="3">
    <source>
        <dbReference type="Proteomes" id="UP000640052"/>
    </source>
</evidence>
<comment type="caution">
    <text evidence="2">The sequence shown here is derived from an EMBL/GenBank/DDBJ whole genome shotgun (WGS) entry which is preliminary data.</text>
</comment>
<feature type="transmembrane region" description="Helical" evidence="1">
    <location>
        <begin position="95"/>
        <end position="115"/>
    </location>
</feature>
<feature type="transmembrane region" description="Helical" evidence="1">
    <location>
        <begin position="315"/>
        <end position="335"/>
    </location>
</feature>
<dbReference type="PANTHER" id="PTHR36840:SF1">
    <property type="entry name" value="BLL5714 PROTEIN"/>
    <property type="match status" value="1"/>
</dbReference>
<name>A0A919QGG3_9ACTN</name>
<accession>A0A919QGG3</accession>
<dbReference type="Pfam" id="PF06772">
    <property type="entry name" value="LtrA"/>
    <property type="match status" value="1"/>
</dbReference>
<dbReference type="InterPro" id="IPR010640">
    <property type="entry name" value="Low_temperature_requirement_A"/>
</dbReference>
<feature type="transmembrane region" description="Helical" evidence="1">
    <location>
        <begin position="275"/>
        <end position="295"/>
    </location>
</feature>
<feature type="transmembrane region" description="Helical" evidence="1">
    <location>
        <begin position="171"/>
        <end position="192"/>
    </location>
</feature>
<feature type="transmembrane region" description="Helical" evidence="1">
    <location>
        <begin position="204"/>
        <end position="223"/>
    </location>
</feature>
<evidence type="ECO:0000313" key="2">
    <source>
        <dbReference type="EMBL" id="GIH25767.1"/>
    </source>
</evidence>
<keyword evidence="3" id="KW-1185">Reference proteome</keyword>
<feature type="transmembrane region" description="Helical" evidence="1">
    <location>
        <begin position="62"/>
        <end position="83"/>
    </location>
</feature>
<dbReference type="Proteomes" id="UP000640052">
    <property type="component" value="Unassembled WGS sequence"/>
</dbReference>
<evidence type="ECO:0000256" key="1">
    <source>
        <dbReference type="SAM" id="Phobius"/>
    </source>
</evidence>
<feature type="transmembrane region" description="Helical" evidence="1">
    <location>
        <begin position="145"/>
        <end position="165"/>
    </location>
</feature>
<feature type="transmembrane region" description="Helical" evidence="1">
    <location>
        <begin position="229"/>
        <end position="254"/>
    </location>
</feature>
<proteinExistence type="predicted"/>
<feature type="transmembrane region" description="Helical" evidence="1">
    <location>
        <begin position="347"/>
        <end position="372"/>
    </location>
</feature>
<protein>
    <recommendedName>
        <fullName evidence="4">Low temperature requirement protein A</fullName>
    </recommendedName>
</protein>
<keyword evidence="1" id="KW-1133">Transmembrane helix</keyword>